<proteinExistence type="predicted"/>
<dbReference type="EMBL" id="QGKV02001556">
    <property type="protein sequence ID" value="KAF3520609.1"/>
    <property type="molecule type" value="Genomic_DNA"/>
</dbReference>
<reference evidence="1 2" key="1">
    <citation type="journal article" date="2020" name="BMC Genomics">
        <title>Intraspecific diversification of the crop wild relative Brassica cretica Lam. using demographic model selection.</title>
        <authorList>
            <person name="Kioukis A."/>
            <person name="Michalopoulou V.A."/>
            <person name="Briers L."/>
            <person name="Pirintsos S."/>
            <person name="Studholme D.J."/>
            <person name="Pavlidis P."/>
            <person name="Sarris P.F."/>
        </authorList>
    </citation>
    <scope>NUCLEOTIDE SEQUENCE [LARGE SCALE GENOMIC DNA]</scope>
    <source>
        <strain evidence="2">cv. PFS-1207/04</strain>
    </source>
</reference>
<accession>A0ABQ7B3G1</accession>
<evidence type="ECO:0000313" key="1">
    <source>
        <dbReference type="EMBL" id="KAF3520609.1"/>
    </source>
</evidence>
<comment type="caution">
    <text evidence="1">The sequence shown here is derived from an EMBL/GenBank/DDBJ whole genome shotgun (WGS) entry which is preliminary data.</text>
</comment>
<gene>
    <name evidence="1" type="ORF">DY000_02064087</name>
</gene>
<organism evidence="1 2">
    <name type="scientific">Brassica cretica</name>
    <name type="common">Mustard</name>
    <dbReference type="NCBI Taxonomy" id="69181"/>
    <lineage>
        <taxon>Eukaryota</taxon>
        <taxon>Viridiplantae</taxon>
        <taxon>Streptophyta</taxon>
        <taxon>Embryophyta</taxon>
        <taxon>Tracheophyta</taxon>
        <taxon>Spermatophyta</taxon>
        <taxon>Magnoliopsida</taxon>
        <taxon>eudicotyledons</taxon>
        <taxon>Gunneridae</taxon>
        <taxon>Pentapetalae</taxon>
        <taxon>rosids</taxon>
        <taxon>malvids</taxon>
        <taxon>Brassicales</taxon>
        <taxon>Brassicaceae</taxon>
        <taxon>Brassiceae</taxon>
        <taxon>Brassica</taxon>
    </lineage>
</organism>
<keyword evidence="2" id="KW-1185">Reference proteome</keyword>
<evidence type="ECO:0000313" key="2">
    <source>
        <dbReference type="Proteomes" id="UP000266723"/>
    </source>
</evidence>
<name>A0ABQ7B3G1_BRACR</name>
<dbReference type="Proteomes" id="UP000266723">
    <property type="component" value="Unassembled WGS sequence"/>
</dbReference>
<sequence>MRLESRSEPFGYLTGAIGRLTSWAMRSHSLFHPHVNGSITTCGQNVRAQAELFYHVEVVGSIGT</sequence>
<protein>
    <submittedName>
        <fullName evidence="1">Uncharacterized protein</fullName>
    </submittedName>
</protein>